<dbReference type="SFLD" id="SFLDS00001">
    <property type="entry name" value="Enolase"/>
    <property type="match status" value="1"/>
</dbReference>
<dbReference type="EMBL" id="AP019301">
    <property type="protein sequence ID" value="BBH04058.1"/>
    <property type="molecule type" value="Genomic_DNA"/>
</dbReference>
<keyword evidence="7" id="KW-0456">Lyase</keyword>
<comment type="similarity">
    <text evidence="3">Belongs to the enolase family.</text>
</comment>
<comment type="pathway">
    <text evidence="2">Carbohydrate degradation; glycolysis; pyruvate from D-glyceraldehyde 3-phosphate: step 4/5.</text>
</comment>
<evidence type="ECO:0000313" key="11">
    <source>
        <dbReference type="EMBL" id="BBH04058.1"/>
    </source>
</evidence>
<evidence type="ECO:0000259" key="9">
    <source>
        <dbReference type="SMART" id="SM01192"/>
    </source>
</evidence>
<feature type="compositionally biased region" description="Polar residues" evidence="8">
    <location>
        <begin position="1"/>
        <end position="27"/>
    </location>
</feature>
<reference evidence="11" key="1">
    <citation type="journal article" date="2019" name="Science">
        <title>Mutation of a bHLH transcription factor allowed almond domestication.</title>
        <authorList>
            <person name="Sanchez-Perez R."/>
            <person name="Pavan S."/>
            <person name="Mazzeo R."/>
            <person name="Moldovan C."/>
            <person name="Aiese Cigliano R."/>
            <person name="Del Cueto J."/>
            <person name="Ricciardi F."/>
            <person name="Lotti C."/>
            <person name="Ricciardi L."/>
            <person name="Dicenta F."/>
            <person name="Lopez-Marques R.L."/>
            <person name="Lindberg Moller B."/>
        </authorList>
    </citation>
    <scope>NUCLEOTIDE SEQUENCE</scope>
</reference>
<sequence>MALATQPTTNLLQNPFLSSKPQTRPQLSSAVPCPRSRRSSSVQCSVAVAPSAAAKASKEYRLKSVKARQIIDSRGNPTVEVDLITDDLYRSAVPSGASTGIYEALELRDGDKAVYGGKGVLNAVKNINEILGPKLVGIDVRNQNDVDAVMLEIDGTPNKSKLGANAILGVSLSVCRAGAGAKGVPLYKHIQQVSGTKELVMPVPAFNVINGGSHAGNNLAMQEFMILPVGATSFAEALRMGSEVYHILKGIIKAKYGQDACNVGDEGGFAPNVQDNREGLVLLIDAIEKAGYTGKIKIGMDVAASEFLTKEGNYDLNFKRQPNDGAHVLSPPNLGELYKEFIKDFPIVSIEDPFDQDDWSSWASLQSSVDIQLVGDDLLVTNPKKIAEAIQRKACNGLLLKASNFNCIGFFLFRAMVNQIGTITESIQAALDAKAAGWGVMVSHRSGETEDNFIADLSVGLASGQIKTGAPCRSERLAKYNQLLRIEEELGNVRYAGEAFRSP</sequence>
<evidence type="ECO:0000259" key="10">
    <source>
        <dbReference type="SMART" id="SM01193"/>
    </source>
</evidence>
<evidence type="ECO:0000256" key="8">
    <source>
        <dbReference type="SAM" id="MobiDB-lite"/>
    </source>
</evidence>
<dbReference type="PRINTS" id="PR00148">
    <property type="entry name" value="ENOLASE"/>
</dbReference>
<dbReference type="UniPathway" id="UPA00109">
    <property type="reaction ID" value="UER00187"/>
</dbReference>
<comment type="cofactor">
    <cofactor evidence="1">
        <name>Mg(2+)</name>
        <dbReference type="ChEBI" id="CHEBI:18420"/>
    </cofactor>
</comment>
<dbReference type="InterPro" id="IPR020810">
    <property type="entry name" value="Enolase_C"/>
</dbReference>
<dbReference type="InterPro" id="IPR029017">
    <property type="entry name" value="Enolase-like_N"/>
</dbReference>
<dbReference type="SUPFAM" id="SSF54826">
    <property type="entry name" value="Enolase N-terminal domain-like"/>
    <property type="match status" value="1"/>
</dbReference>
<dbReference type="NCBIfam" id="TIGR01060">
    <property type="entry name" value="eno"/>
    <property type="match status" value="1"/>
</dbReference>
<feature type="compositionally biased region" description="Low complexity" evidence="8">
    <location>
        <begin position="28"/>
        <end position="37"/>
    </location>
</feature>
<dbReference type="AlphaFoldDB" id="A0A4Y1RJI7"/>
<dbReference type="GO" id="GO:0000287">
    <property type="term" value="F:magnesium ion binding"/>
    <property type="evidence" value="ECO:0007669"/>
    <property type="project" value="InterPro"/>
</dbReference>
<evidence type="ECO:0000256" key="5">
    <source>
        <dbReference type="ARBA" id="ARBA00022842"/>
    </source>
</evidence>
<dbReference type="EC" id="4.2.1.11" evidence="4"/>
<dbReference type="FunFam" id="3.30.390.10:FF:000001">
    <property type="entry name" value="Enolase"/>
    <property type="match status" value="1"/>
</dbReference>
<dbReference type="Pfam" id="PF00113">
    <property type="entry name" value="Enolase_C"/>
    <property type="match status" value="1"/>
</dbReference>
<dbReference type="SUPFAM" id="SSF51604">
    <property type="entry name" value="Enolase C-terminal domain-like"/>
    <property type="match status" value="1"/>
</dbReference>
<evidence type="ECO:0000256" key="6">
    <source>
        <dbReference type="ARBA" id="ARBA00023152"/>
    </source>
</evidence>
<dbReference type="GO" id="GO:0004634">
    <property type="term" value="F:phosphopyruvate hydratase activity"/>
    <property type="evidence" value="ECO:0007669"/>
    <property type="project" value="UniProtKB-EC"/>
</dbReference>
<gene>
    <name evidence="11" type="ORF">Prudu_015097</name>
</gene>
<accession>A0A4Y1RJI7</accession>
<dbReference type="InterPro" id="IPR036849">
    <property type="entry name" value="Enolase-like_C_sf"/>
</dbReference>
<dbReference type="CDD" id="cd03313">
    <property type="entry name" value="enolase"/>
    <property type="match status" value="1"/>
</dbReference>
<evidence type="ECO:0000256" key="2">
    <source>
        <dbReference type="ARBA" id="ARBA00005031"/>
    </source>
</evidence>
<dbReference type="InterPro" id="IPR000941">
    <property type="entry name" value="Enolase"/>
</dbReference>
<dbReference type="FunFam" id="3.20.20.120:FF:000002">
    <property type="entry name" value="Enolase 1"/>
    <property type="match status" value="1"/>
</dbReference>
<evidence type="ECO:0000256" key="4">
    <source>
        <dbReference type="ARBA" id="ARBA00012058"/>
    </source>
</evidence>
<feature type="domain" description="Enolase N-terminal" evidence="10">
    <location>
        <begin position="62"/>
        <end position="190"/>
    </location>
</feature>
<dbReference type="PANTHER" id="PTHR11902">
    <property type="entry name" value="ENOLASE"/>
    <property type="match status" value="1"/>
</dbReference>
<feature type="domain" description="Enolase C-terminal TIM barrel" evidence="9">
    <location>
        <begin position="198"/>
        <end position="503"/>
    </location>
</feature>
<dbReference type="SFLD" id="SFLDF00002">
    <property type="entry name" value="enolase"/>
    <property type="match status" value="1"/>
</dbReference>
<evidence type="ECO:0000256" key="3">
    <source>
        <dbReference type="ARBA" id="ARBA00009604"/>
    </source>
</evidence>
<dbReference type="Gene3D" id="3.20.20.120">
    <property type="entry name" value="Enolase-like C-terminal domain"/>
    <property type="match status" value="1"/>
</dbReference>
<dbReference type="SMART" id="SM01193">
    <property type="entry name" value="Enolase_N"/>
    <property type="match status" value="1"/>
</dbReference>
<dbReference type="InterPro" id="IPR020811">
    <property type="entry name" value="Enolase_N"/>
</dbReference>
<keyword evidence="6" id="KW-0324">Glycolysis</keyword>
<dbReference type="PANTHER" id="PTHR11902:SF42">
    <property type="entry name" value="ENOLASE 1, CHLOROPLASTIC"/>
    <property type="match status" value="1"/>
</dbReference>
<feature type="region of interest" description="Disordered" evidence="8">
    <location>
        <begin position="1"/>
        <end position="37"/>
    </location>
</feature>
<organism evidence="11">
    <name type="scientific">Prunus dulcis</name>
    <name type="common">Almond</name>
    <name type="synonym">Amygdalus dulcis</name>
    <dbReference type="NCBI Taxonomy" id="3755"/>
    <lineage>
        <taxon>Eukaryota</taxon>
        <taxon>Viridiplantae</taxon>
        <taxon>Streptophyta</taxon>
        <taxon>Embryophyta</taxon>
        <taxon>Tracheophyta</taxon>
        <taxon>Spermatophyta</taxon>
        <taxon>Magnoliopsida</taxon>
        <taxon>eudicotyledons</taxon>
        <taxon>Gunneridae</taxon>
        <taxon>Pentapetalae</taxon>
        <taxon>rosids</taxon>
        <taxon>fabids</taxon>
        <taxon>Rosales</taxon>
        <taxon>Rosaceae</taxon>
        <taxon>Amygdaloideae</taxon>
        <taxon>Amygdaleae</taxon>
        <taxon>Prunus</taxon>
    </lineage>
</organism>
<dbReference type="Gene3D" id="3.30.390.10">
    <property type="entry name" value="Enolase-like, N-terminal domain"/>
    <property type="match status" value="1"/>
</dbReference>
<evidence type="ECO:0000256" key="1">
    <source>
        <dbReference type="ARBA" id="ARBA00001946"/>
    </source>
</evidence>
<dbReference type="HAMAP" id="MF_00318">
    <property type="entry name" value="Enolase"/>
    <property type="match status" value="1"/>
</dbReference>
<name>A0A4Y1RJI7_PRUDU</name>
<dbReference type="SMART" id="SM01192">
    <property type="entry name" value="Enolase_C"/>
    <property type="match status" value="1"/>
</dbReference>
<protein>
    <recommendedName>
        <fullName evidence="4">phosphopyruvate hydratase</fullName>
        <ecNumber evidence="4">4.2.1.11</ecNumber>
    </recommendedName>
</protein>
<dbReference type="SFLD" id="SFLDG00178">
    <property type="entry name" value="enolase"/>
    <property type="match status" value="1"/>
</dbReference>
<keyword evidence="5" id="KW-0460">Magnesium</keyword>
<proteinExistence type="inferred from homology"/>
<dbReference type="GO" id="GO:0000015">
    <property type="term" value="C:phosphopyruvate hydratase complex"/>
    <property type="evidence" value="ECO:0007669"/>
    <property type="project" value="InterPro"/>
</dbReference>
<evidence type="ECO:0000256" key="7">
    <source>
        <dbReference type="ARBA" id="ARBA00023239"/>
    </source>
</evidence>
<dbReference type="GO" id="GO:0006096">
    <property type="term" value="P:glycolytic process"/>
    <property type="evidence" value="ECO:0007669"/>
    <property type="project" value="UniProtKB-UniPathway"/>
</dbReference>
<dbReference type="Pfam" id="PF03952">
    <property type="entry name" value="Enolase_N"/>
    <property type="match status" value="1"/>
</dbReference>